<dbReference type="PANTHER" id="PTHR31303:SF1">
    <property type="entry name" value="CTP-DEPENDENT DIACYLGLYCEROL KINASE 1"/>
    <property type="match status" value="1"/>
</dbReference>
<keyword evidence="3" id="KW-1185">Reference proteome</keyword>
<keyword evidence="1" id="KW-0472">Membrane</keyword>
<reference evidence="2 3" key="1">
    <citation type="submission" date="2017-08" db="EMBL/GenBank/DDBJ databases">
        <title>Halomonas alkalisoli sp. nov., isolated from saline alkaline soil.</title>
        <authorList>
            <person name="Wang D."/>
            <person name="Zhang G."/>
        </authorList>
    </citation>
    <scope>NUCLEOTIDE SEQUENCE [LARGE SCALE GENOMIC DNA]</scope>
    <source>
        <strain evidence="2 3">WRN001</strain>
    </source>
</reference>
<feature type="transmembrane region" description="Helical" evidence="1">
    <location>
        <begin position="40"/>
        <end position="57"/>
    </location>
</feature>
<feature type="transmembrane region" description="Helical" evidence="1">
    <location>
        <begin position="6"/>
        <end position="28"/>
    </location>
</feature>
<evidence type="ECO:0008006" key="4">
    <source>
        <dbReference type="Google" id="ProtNLM"/>
    </source>
</evidence>
<dbReference type="RefSeq" id="WP_095620155.1">
    <property type="nucleotide sequence ID" value="NZ_NSKB01000002.1"/>
</dbReference>
<feature type="transmembrane region" description="Helical" evidence="1">
    <location>
        <begin position="262"/>
        <end position="287"/>
    </location>
</feature>
<feature type="transmembrane region" description="Helical" evidence="1">
    <location>
        <begin position="99"/>
        <end position="116"/>
    </location>
</feature>
<feature type="transmembrane region" description="Helical" evidence="1">
    <location>
        <begin position="414"/>
        <end position="432"/>
    </location>
</feature>
<sequence length="433" mass="47128">MSSAPQIAMILLSVALLAAVMVVVRRVGQRYGWSAELQRKGVHLATGAYALMLPWIFSERWPVLVITGMAVLVLLLMRTPALAKSGLGATLHSVERHSYGDLLLAVSVGVVFFFSYGNPVLYVLPIAVVTLSDAAAALTGVRYGRSFFNTETGRKSFEGSAMFFMVTWIVAMILLLMMTEVERQNVVLLSLVVAAFGTLVEADSWHGFDNLFLPVALHLFLASHLETALVLLLELTLLFLAVLAGVLVLAPRLGLSGHTARVYTIAVFGIYVVTDVHNAVLPVAAILAHLAARHMRPCRSRYPDLDVLAMVVLISVFWLFLGRYAGHNALNMYDLSFAGSALVFITLAAGPRRWIAVAAACALAAAVATTTYRNPEAAHWHGPLWPWIAMSFMLCLAVPLLKPDFLDRYRGPRVVTLALSVPLAAFLTKVFLS</sequence>
<feature type="transmembrane region" description="Helical" evidence="1">
    <location>
        <begin position="161"/>
        <end position="179"/>
    </location>
</feature>
<protein>
    <recommendedName>
        <fullName evidence="4">Phytol kinase</fullName>
    </recommendedName>
</protein>
<proteinExistence type="predicted"/>
<feature type="transmembrane region" description="Helical" evidence="1">
    <location>
        <begin position="384"/>
        <end position="402"/>
    </location>
</feature>
<dbReference type="GO" id="GO:0004143">
    <property type="term" value="F:ATP-dependent diacylglycerol kinase activity"/>
    <property type="evidence" value="ECO:0007669"/>
    <property type="project" value="InterPro"/>
</dbReference>
<comment type="caution">
    <text evidence="2">The sequence shown here is derived from an EMBL/GenBank/DDBJ whole genome shotgun (WGS) entry which is preliminary data.</text>
</comment>
<feature type="transmembrane region" description="Helical" evidence="1">
    <location>
        <begin position="229"/>
        <end position="250"/>
    </location>
</feature>
<keyword evidence="1" id="KW-0812">Transmembrane</keyword>
<accession>A0A2A2F175</accession>
<feature type="transmembrane region" description="Helical" evidence="1">
    <location>
        <begin position="63"/>
        <end position="79"/>
    </location>
</feature>
<organism evidence="2 3">
    <name type="scientific">Halomonas salipaludis</name>
    <dbReference type="NCBI Taxonomy" id="2032625"/>
    <lineage>
        <taxon>Bacteria</taxon>
        <taxon>Pseudomonadati</taxon>
        <taxon>Pseudomonadota</taxon>
        <taxon>Gammaproteobacteria</taxon>
        <taxon>Oceanospirillales</taxon>
        <taxon>Halomonadaceae</taxon>
        <taxon>Halomonas</taxon>
    </lineage>
</organism>
<dbReference type="OrthoDB" id="7062440at2"/>
<evidence type="ECO:0000313" key="3">
    <source>
        <dbReference type="Proteomes" id="UP000217771"/>
    </source>
</evidence>
<feature type="transmembrane region" description="Helical" evidence="1">
    <location>
        <begin position="354"/>
        <end position="372"/>
    </location>
</feature>
<dbReference type="AlphaFoldDB" id="A0A2A2F175"/>
<name>A0A2A2F175_9GAMM</name>
<dbReference type="InterPro" id="IPR037997">
    <property type="entry name" value="Dgk1-like"/>
</dbReference>
<keyword evidence="1" id="KW-1133">Transmembrane helix</keyword>
<evidence type="ECO:0000313" key="2">
    <source>
        <dbReference type="EMBL" id="PAU78484.1"/>
    </source>
</evidence>
<feature type="transmembrane region" description="Helical" evidence="1">
    <location>
        <begin position="185"/>
        <end position="208"/>
    </location>
</feature>
<gene>
    <name evidence="2" type="ORF">CK498_07210</name>
</gene>
<feature type="transmembrane region" description="Helical" evidence="1">
    <location>
        <begin position="307"/>
        <end position="326"/>
    </location>
</feature>
<dbReference type="EMBL" id="NSKB01000002">
    <property type="protein sequence ID" value="PAU78484.1"/>
    <property type="molecule type" value="Genomic_DNA"/>
</dbReference>
<dbReference type="Proteomes" id="UP000217771">
    <property type="component" value="Unassembled WGS sequence"/>
</dbReference>
<dbReference type="PANTHER" id="PTHR31303">
    <property type="entry name" value="CTP-DEPENDENT DIACYLGLYCEROL KINASE 1"/>
    <property type="match status" value="1"/>
</dbReference>
<evidence type="ECO:0000256" key="1">
    <source>
        <dbReference type="SAM" id="Phobius"/>
    </source>
</evidence>